<keyword evidence="1 2" id="KW-0436">Ligase</keyword>
<feature type="domain" description="Bacillithiol biosynthesis BshC C-terminal coiled-coil" evidence="4">
    <location>
        <begin position="384"/>
        <end position="540"/>
    </location>
</feature>
<dbReference type="NCBIfam" id="TIGR03998">
    <property type="entry name" value="thiol_BshC"/>
    <property type="match status" value="1"/>
</dbReference>
<dbReference type="Pfam" id="PF24850">
    <property type="entry name" value="CC_BshC"/>
    <property type="match status" value="1"/>
</dbReference>
<dbReference type="EMBL" id="JJRY01000007">
    <property type="protein sequence ID" value="KEF38604.1"/>
    <property type="molecule type" value="Genomic_DNA"/>
</dbReference>
<proteinExistence type="inferred from homology"/>
<comment type="caution">
    <text evidence="5">The sequence shown here is derived from an EMBL/GenBank/DDBJ whole genome shotgun (WGS) entry which is preliminary data.</text>
</comment>
<gene>
    <name evidence="2" type="primary">bshC</name>
    <name evidence="5" type="ORF">M670_02232</name>
</gene>
<organism evidence="5 6">
    <name type="scientific">Schinkia azotoformans MEV2011</name>
    <dbReference type="NCBI Taxonomy" id="1348973"/>
    <lineage>
        <taxon>Bacteria</taxon>
        <taxon>Bacillati</taxon>
        <taxon>Bacillota</taxon>
        <taxon>Bacilli</taxon>
        <taxon>Bacillales</taxon>
        <taxon>Bacillaceae</taxon>
        <taxon>Calidifontibacillus/Schinkia group</taxon>
        <taxon>Schinkia</taxon>
    </lineage>
</organism>
<dbReference type="GO" id="GO:0016874">
    <property type="term" value="F:ligase activity"/>
    <property type="evidence" value="ECO:0007669"/>
    <property type="project" value="UniProtKB-UniRule"/>
</dbReference>
<protein>
    <recommendedName>
        <fullName evidence="2">Putative cysteine ligase BshC</fullName>
        <ecNumber evidence="2">6.-.-.-</ecNumber>
    </recommendedName>
</protein>
<dbReference type="InterPro" id="IPR055398">
    <property type="entry name" value="Rossmann-like_BshC"/>
</dbReference>
<dbReference type="InterPro" id="IPR055399">
    <property type="entry name" value="CC_BshC"/>
</dbReference>
<evidence type="ECO:0000259" key="4">
    <source>
        <dbReference type="Pfam" id="PF24850"/>
    </source>
</evidence>
<evidence type="ECO:0000313" key="6">
    <source>
        <dbReference type="Proteomes" id="UP000027936"/>
    </source>
</evidence>
<dbReference type="EC" id="6.-.-.-" evidence="2"/>
<evidence type="ECO:0000256" key="2">
    <source>
        <dbReference type="HAMAP-Rule" id="MF_01867"/>
    </source>
</evidence>
<comment type="function">
    <text evidence="2">Involved in bacillithiol (BSH) biosynthesis. May catalyze the last step of the pathway, the addition of cysteine to glucosamine malate (GlcN-Mal) to generate BSH.</text>
</comment>
<accession>A0A072NLU1</accession>
<name>A0A072NLU1_SCHAZ</name>
<comment type="similarity">
    <text evidence="2">Belongs to the BshC family.</text>
</comment>
<sequence>MEIQDVSQALANKIASSYISGEDEAASFFDYPKIQNEETYKKRLEELSNRQFPRQELVDYLLEFHKNFDASDKTISNIKRMLDPKSVVVIGGQQAGLLTGPLYSIHKIISIIKFAKEQEELLNVPVLPVFWVAGEDHDFAEINHTYVLHNGRVEKRAIKQKHFKKSPASKVIIDQNKAEDWIKEIIGTFGETIYTNDILNHLYDDLRKSSTYVDFFINIVFRLFKDHGLIIVDSGDAGFRKIGSPFMETIIRNNSKLGEKVLCGQLTLKELGYGQPIEMNEHNAHLFLIHDGERILLERFKTQFVGKNKECHFEHTALLELNHNQPELFSNNVATRPLMQEYVFPTLAFISGPGEIAYWAALKKAFHLFGFKVPPVIPRLMISILDRKTEKYVKELGLDIAKVVNSGCQNEREDWLKKQQPFPIEQMTEETITQILNAHRPFKELAIQVDPHLKDLAEKNAELIQSQIYYLKQKMEKSIRFQHKVELDKFDHINHFIKPLNAPQERIWNIFYYINLYGYQIIDEMLDLNYQWNNQHKVITI</sequence>
<dbReference type="HAMAP" id="MF_01867">
    <property type="entry name" value="BshC"/>
    <property type="match status" value="1"/>
</dbReference>
<dbReference type="AlphaFoldDB" id="A0A072NLU1"/>
<evidence type="ECO:0000313" key="5">
    <source>
        <dbReference type="EMBL" id="KEF38604.1"/>
    </source>
</evidence>
<dbReference type="OrthoDB" id="9765151at2"/>
<dbReference type="PATRIC" id="fig|1348973.3.peg.2168"/>
<dbReference type="Pfam" id="PF10079">
    <property type="entry name" value="Rossmann-like_BshC"/>
    <property type="match status" value="1"/>
</dbReference>
<evidence type="ECO:0000256" key="1">
    <source>
        <dbReference type="ARBA" id="ARBA00022598"/>
    </source>
</evidence>
<feature type="domain" description="Bacillithiol biosynthesis BshC N-terminal Rossmann-like" evidence="3">
    <location>
        <begin position="1"/>
        <end position="380"/>
    </location>
</feature>
<dbReference type="InterPro" id="IPR011199">
    <property type="entry name" value="Bacillithiol_biosynth_BshC"/>
</dbReference>
<dbReference type="PIRSF" id="PIRSF012535">
    <property type="entry name" value="UCP012535"/>
    <property type="match status" value="1"/>
</dbReference>
<reference evidence="5 6" key="1">
    <citation type="submission" date="2014-04" db="EMBL/GenBank/DDBJ databases">
        <title>Draft genome sequence of Bacillus azotoformans MEV2011, a (co-) denitrifying strain unable to grow in the presence of oxygen.</title>
        <authorList>
            <person name="Nielsen M."/>
            <person name="Schreiber L."/>
            <person name="Finster K."/>
            <person name="Schramm A."/>
        </authorList>
    </citation>
    <scope>NUCLEOTIDE SEQUENCE [LARGE SCALE GENOMIC DNA]</scope>
    <source>
        <strain evidence="5 6">MEV2011</strain>
    </source>
</reference>
<evidence type="ECO:0000259" key="3">
    <source>
        <dbReference type="Pfam" id="PF10079"/>
    </source>
</evidence>
<dbReference type="RefSeq" id="WP_035195626.1">
    <property type="nucleotide sequence ID" value="NZ_JJRY01000007.1"/>
</dbReference>
<dbReference type="Proteomes" id="UP000027936">
    <property type="component" value="Unassembled WGS sequence"/>
</dbReference>